<dbReference type="Proteomes" id="UP000515377">
    <property type="component" value="Chromosome"/>
</dbReference>
<dbReference type="PIRSF" id="PIRSF018266">
    <property type="entry name" value="FecR"/>
    <property type="match status" value="1"/>
</dbReference>
<dbReference type="Pfam" id="PF16220">
    <property type="entry name" value="DUF4880"/>
    <property type="match status" value="1"/>
</dbReference>
<keyword evidence="1" id="KW-0472">Membrane</keyword>
<dbReference type="InterPro" id="IPR006860">
    <property type="entry name" value="FecR"/>
</dbReference>
<evidence type="ECO:0000259" key="3">
    <source>
        <dbReference type="Pfam" id="PF16220"/>
    </source>
</evidence>
<sequence>MSDKADHISMEASEWLIRLREAPDDRDLERRFIVWRDADPDHLRAWSEMQALFDLIGDVEARHPEYLVPASDPPPAYGASRLRRLWKVTAISAIAACLAILVGPALLLRMQADHMTAAGHLANIRLDDGSRIHLGPDSAIAVAYSVERRDVRLLKGQAWFEVHPDKSRPFRVRTDRISATALGTAFDVRMIGTDRSVAVGHGRVRIDESARNDSRQAAPKAVLNAGDWIAAVSGKGIDKGHQASDLAGIWQSGSVIIRGRTVADAIEELRPWYKGRILLANDGVGAKRVTGIYRLSDPEEALRALVEPHGGSITRITPWLMIVS</sequence>
<dbReference type="PANTHER" id="PTHR30273:SF2">
    <property type="entry name" value="PROTEIN FECR"/>
    <property type="match status" value="1"/>
</dbReference>
<dbReference type="Pfam" id="PF04773">
    <property type="entry name" value="FecR"/>
    <property type="match status" value="1"/>
</dbReference>
<evidence type="ECO:0000256" key="1">
    <source>
        <dbReference type="SAM" id="Phobius"/>
    </source>
</evidence>
<dbReference type="Gene3D" id="2.60.120.1440">
    <property type="match status" value="1"/>
</dbReference>
<dbReference type="InterPro" id="IPR032623">
    <property type="entry name" value="FecR_N"/>
</dbReference>
<keyword evidence="1" id="KW-0812">Transmembrane</keyword>
<dbReference type="InterPro" id="IPR012373">
    <property type="entry name" value="Ferrdict_sens_TM"/>
</dbReference>
<evidence type="ECO:0000313" key="5">
    <source>
        <dbReference type="Proteomes" id="UP000515377"/>
    </source>
</evidence>
<feature type="transmembrane region" description="Helical" evidence="1">
    <location>
        <begin position="88"/>
        <end position="108"/>
    </location>
</feature>
<feature type="domain" description="FecR N-terminal" evidence="3">
    <location>
        <begin position="11"/>
        <end position="52"/>
    </location>
</feature>
<name>A0A9X7YD57_SPHYA</name>
<proteinExistence type="predicted"/>
<organism evidence="4 5">
    <name type="scientific">Sphingobium yanoikuyae</name>
    <name type="common">Sphingomonas yanoikuyae</name>
    <dbReference type="NCBI Taxonomy" id="13690"/>
    <lineage>
        <taxon>Bacteria</taxon>
        <taxon>Pseudomonadati</taxon>
        <taxon>Pseudomonadota</taxon>
        <taxon>Alphaproteobacteria</taxon>
        <taxon>Sphingomonadales</taxon>
        <taxon>Sphingomonadaceae</taxon>
        <taxon>Sphingobium</taxon>
    </lineage>
</organism>
<keyword evidence="1" id="KW-1133">Transmembrane helix</keyword>
<accession>A0A9X7YD57</accession>
<dbReference type="EMBL" id="CP060122">
    <property type="protein sequence ID" value="QNG46240.1"/>
    <property type="molecule type" value="Genomic_DNA"/>
</dbReference>
<dbReference type="PANTHER" id="PTHR30273">
    <property type="entry name" value="PERIPLASMIC SIGNAL SENSOR AND SIGMA FACTOR ACTIVATOR FECR-RELATED"/>
    <property type="match status" value="1"/>
</dbReference>
<evidence type="ECO:0000313" key="4">
    <source>
        <dbReference type="EMBL" id="QNG46240.1"/>
    </source>
</evidence>
<feature type="domain" description="FecR protein" evidence="2">
    <location>
        <begin position="114"/>
        <end position="205"/>
    </location>
</feature>
<reference evidence="4 5" key="1">
    <citation type="submission" date="2020-07" db="EMBL/GenBank/DDBJ databases">
        <title>Whole genome sequence of Sphingobium yanoikuyae A3.</title>
        <authorList>
            <person name="Han S.-S."/>
        </authorList>
    </citation>
    <scope>NUCLEOTIDE SEQUENCE [LARGE SCALE GENOMIC DNA]</scope>
    <source>
        <strain evidence="4 5">A3</strain>
    </source>
</reference>
<dbReference type="AlphaFoldDB" id="A0A9X7YD57"/>
<evidence type="ECO:0000259" key="2">
    <source>
        <dbReference type="Pfam" id="PF04773"/>
    </source>
</evidence>
<protein>
    <submittedName>
        <fullName evidence="4">FecR domain-containing protein</fullName>
    </submittedName>
</protein>
<gene>
    <name evidence="4" type="ORF">H3V42_00705</name>
</gene>
<dbReference type="GO" id="GO:0016989">
    <property type="term" value="F:sigma factor antagonist activity"/>
    <property type="evidence" value="ECO:0007669"/>
    <property type="project" value="TreeGrafter"/>
</dbReference>